<accession>A0A2J6TUQ9</accession>
<sequence length="285" mass="31112">MASMLGKRKRRTIEISKGDRDESGESDASGLDVQEIFRRHFEAQFKPLPAAQKSLKPVAEESADESEEDSDWEGISDDEENAVQVVEHTEAQARAAAMSKEELKSFMSSKLPKSAPLVSVLRDKAGASIEDDPSEAANLKKDLALQRLLAESHLLDSARSPTLSGNNRHKATDLRLQALGSKTSILKQEKMPMSHRKGIITKNSEKEDRRRREARENGIILEKAKMKKTSEGMRDRGVGAPGVGKFSGGTLKLSKKDISDIEGPQRGTAGRGGRGGGRGRGKRGR</sequence>
<dbReference type="STRING" id="1095630.A0A2J6TUQ9"/>
<feature type="compositionally biased region" description="Basic and acidic residues" evidence="1">
    <location>
        <begin position="203"/>
        <end position="237"/>
    </location>
</feature>
<evidence type="ECO:0000313" key="2">
    <source>
        <dbReference type="EMBL" id="PMD66773.1"/>
    </source>
</evidence>
<dbReference type="GeneID" id="36581782"/>
<dbReference type="InParanoid" id="A0A2J6TUQ9"/>
<dbReference type="FunCoup" id="A0A2J6TUQ9">
    <property type="interactions" value="207"/>
</dbReference>
<dbReference type="PANTHER" id="PTHR28096">
    <property type="entry name" value="PROTEIN FAF1"/>
    <property type="match status" value="1"/>
</dbReference>
<evidence type="ECO:0008006" key="4">
    <source>
        <dbReference type="Google" id="ProtNLM"/>
    </source>
</evidence>
<dbReference type="RefSeq" id="XP_024743677.1">
    <property type="nucleotide sequence ID" value="XM_024873702.1"/>
</dbReference>
<gene>
    <name evidence="2" type="ORF">K444DRAFT_516718</name>
</gene>
<protein>
    <recommendedName>
        <fullName evidence="4">Protein FAF1</fullName>
    </recommendedName>
</protein>
<feature type="compositionally biased region" description="Basic and acidic residues" evidence="1">
    <location>
        <begin position="12"/>
        <end position="23"/>
    </location>
</feature>
<reference evidence="2 3" key="1">
    <citation type="submission" date="2016-04" db="EMBL/GenBank/DDBJ databases">
        <title>A degradative enzymes factory behind the ericoid mycorrhizal symbiosis.</title>
        <authorList>
            <consortium name="DOE Joint Genome Institute"/>
            <person name="Martino E."/>
            <person name="Morin E."/>
            <person name="Grelet G."/>
            <person name="Kuo A."/>
            <person name="Kohler A."/>
            <person name="Daghino S."/>
            <person name="Barry K."/>
            <person name="Choi C."/>
            <person name="Cichocki N."/>
            <person name="Clum A."/>
            <person name="Copeland A."/>
            <person name="Hainaut M."/>
            <person name="Haridas S."/>
            <person name="Labutti K."/>
            <person name="Lindquist E."/>
            <person name="Lipzen A."/>
            <person name="Khouja H.-R."/>
            <person name="Murat C."/>
            <person name="Ohm R."/>
            <person name="Olson A."/>
            <person name="Spatafora J."/>
            <person name="Veneault-Fourrey C."/>
            <person name="Henrissat B."/>
            <person name="Grigoriev I."/>
            <person name="Martin F."/>
            <person name="Perotto S."/>
        </authorList>
    </citation>
    <scope>NUCLEOTIDE SEQUENCE [LARGE SCALE GENOMIC DNA]</scope>
    <source>
        <strain evidence="2 3">E</strain>
    </source>
</reference>
<dbReference type="InterPro" id="IPR027973">
    <property type="entry name" value="FSAF1-like"/>
</dbReference>
<dbReference type="OrthoDB" id="5556956at2759"/>
<organism evidence="2 3">
    <name type="scientific">Hyaloscypha bicolor E</name>
    <dbReference type="NCBI Taxonomy" id="1095630"/>
    <lineage>
        <taxon>Eukaryota</taxon>
        <taxon>Fungi</taxon>
        <taxon>Dikarya</taxon>
        <taxon>Ascomycota</taxon>
        <taxon>Pezizomycotina</taxon>
        <taxon>Leotiomycetes</taxon>
        <taxon>Helotiales</taxon>
        <taxon>Hyaloscyphaceae</taxon>
        <taxon>Hyaloscypha</taxon>
        <taxon>Hyaloscypha bicolor</taxon>
    </lineage>
</organism>
<dbReference type="AlphaFoldDB" id="A0A2J6TUQ9"/>
<dbReference type="InterPro" id="IPR053030">
    <property type="entry name" value="Ribosomal_biogenesis_FAF1-like"/>
</dbReference>
<dbReference type="Pfam" id="PF15375">
    <property type="entry name" value="FSAF1"/>
    <property type="match status" value="1"/>
</dbReference>
<feature type="region of interest" description="Disordered" evidence="1">
    <location>
        <begin position="183"/>
        <end position="285"/>
    </location>
</feature>
<keyword evidence="3" id="KW-1185">Reference proteome</keyword>
<dbReference type="PANTHER" id="PTHR28096:SF1">
    <property type="entry name" value="PROTEIN FAF1"/>
    <property type="match status" value="1"/>
</dbReference>
<dbReference type="GO" id="GO:0000462">
    <property type="term" value="P:maturation of SSU-rRNA from tricistronic rRNA transcript (SSU-rRNA, 5.8S rRNA, LSU-rRNA)"/>
    <property type="evidence" value="ECO:0007669"/>
    <property type="project" value="TreeGrafter"/>
</dbReference>
<evidence type="ECO:0000313" key="3">
    <source>
        <dbReference type="Proteomes" id="UP000235371"/>
    </source>
</evidence>
<name>A0A2J6TUQ9_9HELO</name>
<feature type="compositionally biased region" description="Acidic residues" evidence="1">
    <location>
        <begin position="61"/>
        <end position="77"/>
    </location>
</feature>
<feature type="compositionally biased region" description="Basic residues" evidence="1">
    <location>
        <begin position="1"/>
        <end position="11"/>
    </location>
</feature>
<feature type="region of interest" description="Disordered" evidence="1">
    <location>
        <begin position="48"/>
        <end position="77"/>
    </location>
</feature>
<evidence type="ECO:0000256" key="1">
    <source>
        <dbReference type="SAM" id="MobiDB-lite"/>
    </source>
</evidence>
<dbReference type="GO" id="GO:0005730">
    <property type="term" value="C:nucleolus"/>
    <property type="evidence" value="ECO:0007669"/>
    <property type="project" value="TreeGrafter"/>
</dbReference>
<feature type="region of interest" description="Disordered" evidence="1">
    <location>
        <begin position="1"/>
        <end position="31"/>
    </location>
</feature>
<dbReference type="Proteomes" id="UP000235371">
    <property type="component" value="Unassembled WGS sequence"/>
</dbReference>
<dbReference type="EMBL" id="KZ613743">
    <property type="protein sequence ID" value="PMD66773.1"/>
    <property type="molecule type" value="Genomic_DNA"/>
</dbReference>
<proteinExistence type="predicted"/>